<dbReference type="EMBL" id="QOQD01000002">
    <property type="protein sequence ID" value="RCL74315.1"/>
    <property type="molecule type" value="Genomic_DNA"/>
</dbReference>
<comment type="subcellular location">
    <subcellularLocation>
        <location evidence="8">Cytoplasm</location>
    </subcellularLocation>
</comment>
<dbReference type="InterPro" id="IPR014729">
    <property type="entry name" value="Rossmann-like_a/b/a_fold"/>
</dbReference>
<feature type="short sequence motif" description="'HIGH' region" evidence="8">
    <location>
        <begin position="9"/>
        <end position="17"/>
    </location>
</feature>
<dbReference type="Pfam" id="PF00579">
    <property type="entry name" value="tRNA-synt_1b"/>
    <property type="match status" value="1"/>
</dbReference>
<keyword evidence="8" id="KW-0963">Cytoplasm</keyword>
<dbReference type="Gene3D" id="3.40.50.620">
    <property type="entry name" value="HUPs"/>
    <property type="match status" value="1"/>
</dbReference>
<evidence type="ECO:0000256" key="7">
    <source>
        <dbReference type="ARBA" id="ARBA00049929"/>
    </source>
</evidence>
<dbReference type="NCBIfam" id="TIGR00233">
    <property type="entry name" value="trpS"/>
    <property type="match status" value="1"/>
</dbReference>
<feature type="binding site" evidence="8">
    <location>
        <position position="132"/>
    </location>
    <ligand>
        <name>L-tryptophan</name>
        <dbReference type="ChEBI" id="CHEBI:57912"/>
    </ligand>
</feature>
<keyword evidence="4 8" id="KW-0067">ATP-binding</keyword>
<comment type="similarity">
    <text evidence="1 8 9">Belongs to the class-I aminoacyl-tRNA synthetase family.</text>
</comment>
<evidence type="ECO:0000256" key="6">
    <source>
        <dbReference type="ARBA" id="ARBA00023146"/>
    </source>
</evidence>
<dbReference type="GO" id="GO:0006436">
    <property type="term" value="P:tryptophanyl-tRNA aminoacylation"/>
    <property type="evidence" value="ECO:0007669"/>
    <property type="project" value="UniProtKB-UniRule"/>
</dbReference>
<accession>A0A368DSX5</accession>
<dbReference type="InterPro" id="IPR024109">
    <property type="entry name" value="Trp-tRNA-ligase_bac-type"/>
</dbReference>
<protein>
    <recommendedName>
        <fullName evidence="8">Tryptophan--tRNA ligase</fullName>
        <ecNumber evidence="8">6.1.1.2</ecNumber>
    </recommendedName>
    <alternativeName>
        <fullName evidence="8">Tryptophanyl-tRNA synthetase</fullName>
        <shortName evidence="8">TrpRS</shortName>
    </alternativeName>
</protein>
<dbReference type="PROSITE" id="PS00178">
    <property type="entry name" value="AA_TRNA_LIGASE_I"/>
    <property type="match status" value="1"/>
</dbReference>
<keyword evidence="6 8" id="KW-0030">Aminoacyl-tRNA synthetase</keyword>
<sequence>MRVFSGIQPSGNLHLGNYLGAIVNFVSLQNKAECIYCVVDLHSITVWQEPSHLYKNIHEITAGFVASGLDPKKNIIFNQSKVVEHSELSWILNCTARLGWLNRMTQFKEKAGKNKENMSIGLYTYPILMAADILAYKATHVPVGEDQKQHIELSRDIAQKFNTDYKDRINLLTKNSEFFVLPKPLINGPVPRVMSLRDGKKKMSSSDLSDMSRINIMDDEDQIFNKIRKSKTDSGIIPSDISELDNRPELRNLISIYSGISKQSHQNILNEFSGEQFSKLKKYLTDILIAEICPIGHEMKKLISDPSYIDSILLDGAEKARAISKPILAETKKIIGLA</sequence>
<gene>
    <name evidence="8 10" type="primary">trpS</name>
    <name evidence="10" type="ORF">DBW71_00905</name>
</gene>
<dbReference type="Proteomes" id="UP000253570">
    <property type="component" value="Unassembled WGS sequence"/>
</dbReference>
<dbReference type="HAMAP" id="MF_00140_B">
    <property type="entry name" value="Trp_tRNA_synth_B"/>
    <property type="match status" value="1"/>
</dbReference>
<name>A0A368DSX5_9PROT</name>
<dbReference type="GO" id="GO:0005524">
    <property type="term" value="F:ATP binding"/>
    <property type="evidence" value="ECO:0007669"/>
    <property type="project" value="UniProtKB-UniRule"/>
</dbReference>
<keyword evidence="3 8" id="KW-0547">Nucleotide-binding</keyword>
<feature type="binding site" evidence="8">
    <location>
        <begin position="144"/>
        <end position="146"/>
    </location>
    <ligand>
        <name>ATP</name>
        <dbReference type="ChEBI" id="CHEBI:30616"/>
    </ligand>
</feature>
<evidence type="ECO:0000256" key="2">
    <source>
        <dbReference type="ARBA" id="ARBA00022598"/>
    </source>
</evidence>
<dbReference type="InterPro" id="IPR050203">
    <property type="entry name" value="Trp-tRNA_synthetase"/>
</dbReference>
<evidence type="ECO:0000256" key="1">
    <source>
        <dbReference type="ARBA" id="ARBA00005594"/>
    </source>
</evidence>
<feature type="binding site" evidence="8">
    <location>
        <position position="193"/>
    </location>
    <ligand>
        <name>ATP</name>
        <dbReference type="ChEBI" id="CHEBI:30616"/>
    </ligand>
</feature>
<evidence type="ECO:0000256" key="9">
    <source>
        <dbReference type="RuleBase" id="RU363036"/>
    </source>
</evidence>
<evidence type="ECO:0000256" key="5">
    <source>
        <dbReference type="ARBA" id="ARBA00022917"/>
    </source>
</evidence>
<dbReference type="GO" id="GO:0005829">
    <property type="term" value="C:cytosol"/>
    <property type="evidence" value="ECO:0007669"/>
    <property type="project" value="TreeGrafter"/>
</dbReference>
<keyword evidence="2 8" id="KW-0436">Ligase</keyword>
<dbReference type="PRINTS" id="PR01039">
    <property type="entry name" value="TRNASYNTHTRP"/>
</dbReference>
<dbReference type="AlphaFoldDB" id="A0A368DSX5"/>
<feature type="binding site" evidence="8">
    <location>
        <begin position="16"/>
        <end position="17"/>
    </location>
    <ligand>
        <name>ATP</name>
        <dbReference type="ChEBI" id="CHEBI:30616"/>
    </ligand>
</feature>
<dbReference type="PANTHER" id="PTHR43766:SF1">
    <property type="entry name" value="TRYPTOPHAN--TRNA LIGASE, MITOCHONDRIAL"/>
    <property type="match status" value="1"/>
</dbReference>
<dbReference type="Gene3D" id="1.10.240.10">
    <property type="entry name" value="Tyrosyl-Transfer RNA Synthetase"/>
    <property type="match status" value="1"/>
</dbReference>
<dbReference type="GO" id="GO:0004830">
    <property type="term" value="F:tryptophan-tRNA ligase activity"/>
    <property type="evidence" value="ECO:0007669"/>
    <property type="project" value="UniProtKB-UniRule"/>
</dbReference>
<dbReference type="InterPro" id="IPR002306">
    <property type="entry name" value="Trp-tRNA-ligase"/>
</dbReference>
<evidence type="ECO:0000313" key="10">
    <source>
        <dbReference type="EMBL" id="RCL74315.1"/>
    </source>
</evidence>
<dbReference type="CDD" id="cd00806">
    <property type="entry name" value="TrpRS_core"/>
    <property type="match status" value="1"/>
</dbReference>
<evidence type="ECO:0000256" key="3">
    <source>
        <dbReference type="ARBA" id="ARBA00022741"/>
    </source>
</evidence>
<dbReference type="EC" id="6.1.1.2" evidence="8"/>
<evidence type="ECO:0000256" key="4">
    <source>
        <dbReference type="ARBA" id="ARBA00022840"/>
    </source>
</evidence>
<comment type="catalytic activity">
    <reaction evidence="7 8">
        <text>tRNA(Trp) + L-tryptophan + ATP = L-tryptophyl-tRNA(Trp) + AMP + diphosphate + H(+)</text>
        <dbReference type="Rhea" id="RHEA:24080"/>
        <dbReference type="Rhea" id="RHEA-COMP:9671"/>
        <dbReference type="Rhea" id="RHEA-COMP:9705"/>
        <dbReference type="ChEBI" id="CHEBI:15378"/>
        <dbReference type="ChEBI" id="CHEBI:30616"/>
        <dbReference type="ChEBI" id="CHEBI:33019"/>
        <dbReference type="ChEBI" id="CHEBI:57912"/>
        <dbReference type="ChEBI" id="CHEBI:78442"/>
        <dbReference type="ChEBI" id="CHEBI:78535"/>
        <dbReference type="ChEBI" id="CHEBI:456215"/>
        <dbReference type="EC" id="6.1.1.2"/>
    </reaction>
</comment>
<reference evidence="10 11" key="1">
    <citation type="journal article" date="2018" name="Microbiome">
        <title>Fine metagenomic profile of the Mediterranean stratified and mixed water columns revealed by assembly and recruitment.</title>
        <authorList>
            <person name="Haro-Moreno J.M."/>
            <person name="Lopez-Perez M."/>
            <person name="De La Torre J.R."/>
            <person name="Picazo A."/>
            <person name="Camacho A."/>
            <person name="Rodriguez-Valera F."/>
        </authorList>
    </citation>
    <scope>NUCLEOTIDE SEQUENCE [LARGE SCALE GENOMIC DNA]</scope>
    <source>
        <strain evidence="10">MED-G57</strain>
    </source>
</reference>
<evidence type="ECO:0000313" key="11">
    <source>
        <dbReference type="Proteomes" id="UP000253570"/>
    </source>
</evidence>
<keyword evidence="5 8" id="KW-0648">Protein biosynthesis</keyword>
<comment type="function">
    <text evidence="8">Catalyzes the attachment of tryptophan to tRNA(Trp).</text>
</comment>
<comment type="caution">
    <text evidence="8">Lacks conserved residue(s) required for the propagation of feature annotation.</text>
</comment>
<dbReference type="InterPro" id="IPR001412">
    <property type="entry name" value="aa-tRNA-synth_I_CS"/>
</dbReference>
<dbReference type="SUPFAM" id="SSF52374">
    <property type="entry name" value="Nucleotidylyl transferase"/>
    <property type="match status" value="1"/>
</dbReference>
<comment type="subunit">
    <text evidence="8">Homodimer.</text>
</comment>
<dbReference type="PANTHER" id="PTHR43766">
    <property type="entry name" value="TRYPTOPHAN--TRNA LIGASE, MITOCHONDRIAL"/>
    <property type="match status" value="1"/>
</dbReference>
<proteinExistence type="inferred from homology"/>
<feature type="binding site" evidence="8">
    <location>
        <begin position="8"/>
        <end position="10"/>
    </location>
    <ligand>
        <name>ATP</name>
        <dbReference type="ChEBI" id="CHEBI:30616"/>
    </ligand>
</feature>
<dbReference type="InterPro" id="IPR002305">
    <property type="entry name" value="aa-tRNA-synth_Ic"/>
</dbReference>
<evidence type="ECO:0000256" key="8">
    <source>
        <dbReference type="HAMAP-Rule" id="MF_00140"/>
    </source>
</evidence>
<comment type="caution">
    <text evidence="10">The sequence shown here is derived from an EMBL/GenBank/DDBJ whole genome shotgun (WGS) entry which is preliminary data.</text>
</comment>
<organism evidence="10 11">
    <name type="scientific">PS1 clade bacterium</name>
    <dbReference type="NCBI Taxonomy" id="2175152"/>
    <lineage>
        <taxon>Bacteria</taxon>
        <taxon>Pseudomonadati</taxon>
        <taxon>Pseudomonadota</taxon>
        <taxon>Alphaproteobacteria</taxon>
        <taxon>PS1 clade</taxon>
    </lineage>
</organism>